<evidence type="ECO:0000313" key="1">
    <source>
        <dbReference type="EMBL" id="VAW89858.1"/>
    </source>
</evidence>
<accession>A0A3B0Z8Y2</accession>
<reference evidence="1" key="1">
    <citation type="submission" date="2018-06" db="EMBL/GenBank/DDBJ databases">
        <authorList>
            <person name="Zhirakovskaya E."/>
        </authorList>
    </citation>
    <scope>NUCLEOTIDE SEQUENCE</scope>
</reference>
<dbReference type="Gene3D" id="3.40.190.10">
    <property type="entry name" value="Periplasmic binding protein-like II"/>
    <property type="match status" value="2"/>
</dbReference>
<dbReference type="Pfam" id="PF12974">
    <property type="entry name" value="Phosphonate-bd"/>
    <property type="match status" value="1"/>
</dbReference>
<name>A0A3B0Z8Y2_9ZZZZ</name>
<protein>
    <submittedName>
        <fullName evidence="1">ABC transporter, substrate-binding protein (Cluster 12, methionine/phosphonates)</fullName>
    </submittedName>
</protein>
<organism evidence="1">
    <name type="scientific">hydrothermal vent metagenome</name>
    <dbReference type="NCBI Taxonomy" id="652676"/>
    <lineage>
        <taxon>unclassified sequences</taxon>
        <taxon>metagenomes</taxon>
        <taxon>ecological metagenomes</taxon>
    </lineage>
</organism>
<dbReference type="EMBL" id="UOFQ01000157">
    <property type="protein sequence ID" value="VAW89858.1"/>
    <property type="molecule type" value="Genomic_DNA"/>
</dbReference>
<dbReference type="SUPFAM" id="SSF53850">
    <property type="entry name" value="Periplasmic binding protein-like II"/>
    <property type="match status" value="1"/>
</dbReference>
<proteinExistence type="predicted"/>
<sequence length="248" mass="27878">MTHNFTVSPDFNPGHISGWYIFNTWLQRAINEEIHLELYSSAAEQRQAIADDQIELIYANPYDATVLVREKGFVPVARADNKADESIIAVNNESPITNIEQLKEGTRISCTGDPDVSMMCMIMLEPAGLDKHNAITTNRDAYILIAKDLLKNDADIGFFLEETYNELSDITKKQLRPIVRSQIHVIHHLLLAGPKLAGKKDDIQSSLLSMTEDTKGAGVLKSLDFERWVAVEQEEAEFMIDLMDTLAK</sequence>
<dbReference type="AlphaFoldDB" id="A0A3B0Z8Y2"/>
<gene>
    <name evidence="1" type="ORF">MNBD_GAMMA17-205</name>
</gene>